<reference evidence="1 2" key="1">
    <citation type="submission" date="2019-07" db="EMBL/GenBank/DDBJ databases">
        <authorList>
            <person name="Kim J."/>
        </authorList>
    </citation>
    <scope>NUCLEOTIDE SEQUENCE [LARGE SCALE GENOMIC DNA]</scope>
    <source>
        <strain evidence="1 2">JC52</strain>
    </source>
</reference>
<comment type="caution">
    <text evidence="1">The sequence shown here is derived from an EMBL/GenBank/DDBJ whole genome shotgun (WGS) entry which is preliminary data.</text>
</comment>
<dbReference type="RefSeq" id="WP_144852007.1">
    <property type="nucleotide sequence ID" value="NZ_VNJI01000039.1"/>
</dbReference>
<protein>
    <submittedName>
        <fullName evidence="1">Uncharacterized protein</fullName>
    </submittedName>
</protein>
<name>A0A559K5A3_9BACL</name>
<dbReference type="Proteomes" id="UP000317036">
    <property type="component" value="Unassembled WGS sequence"/>
</dbReference>
<gene>
    <name evidence="1" type="ORF">FPZ49_24560</name>
</gene>
<accession>A0A559K5A3</accession>
<proteinExistence type="predicted"/>
<evidence type="ECO:0000313" key="2">
    <source>
        <dbReference type="Proteomes" id="UP000317036"/>
    </source>
</evidence>
<sequence>MPKFLNLAIALLLTLGLITASVFIYQKGDTIFGNGKNKATNFSSQSKTMEFAEYDNQSLLGTDAIYAAELFANRPQFSVHIITKSVSGGFYATNTSATTQVCYTSATPSISGTCGTVVTPAAMKDTANTNYVNAGSVFVSKLYYDSNQAVRMVEFTQQ</sequence>
<keyword evidence="2" id="KW-1185">Reference proteome</keyword>
<evidence type="ECO:0000313" key="1">
    <source>
        <dbReference type="EMBL" id="TVY07319.1"/>
    </source>
</evidence>
<dbReference type="EMBL" id="VNJI01000039">
    <property type="protein sequence ID" value="TVY07319.1"/>
    <property type="molecule type" value="Genomic_DNA"/>
</dbReference>
<organism evidence="1 2">
    <name type="scientific">Paenibacillus cremeus</name>
    <dbReference type="NCBI Taxonomy" id="2163881"/>
    <lineage>
        <taxon>Bacteria</taxon>
        <taxon>Bacillati</taxon>
        <taxon>Bacillota</taxon>
        <taxon>Bacilli</taxon>
        <taxon>Bacillales</taxon>
        <taxon>Paenibacillaceae</taxon>
        <taxon>Paenibacillus</taxon>
    </lineage>
</organism>
<dbReference type="AlphaFoldDB" id="A0A559K5A3"/>